<dbReference type="InterPro" id="IPR013022">
    <property type="entry name" value="Xyl_isomerase-like_TIM-brl"/>
</dbReference>
<evidence type="ECO:0000313" key="2">
    <source>
        <dbReference type="EMBL" id="MBP1906589.1"/>
    </source>
</evidence>
<proteinExistence type="predicted"/>
<evidence type="ECO:0000313" key="3">
    <source>
        <dbReference type="Proteomes" id="UP001519272"/>
    </source>
</evidence>
<dbReference type="Proteomes" id="UP001519272">
    <property type="component" value="Unassembled WGS sequence"/>
</dbReference>
<organism evidence="2 3">
    <name type="scientific">Paenibacillus turicensis</name>
    <dbReference type="NCBI Taxonomy" id="160487"/>
    <lineage>
        <taxon>Bacteria</taxon>
        <taxon>Bacillati</taxon>
        <taxon>Bacillota</taxon>
        <taxon>Bacilli</taxon>
        <taxon>Bacillales</taxon>
        <taxon>Paenibacillaceae</taxon>
        <taxon>Paenibacillus</taxon>
    </lineage>
</organism>
<dbReference type="RefSeq" id="WP_210090190.1">
    <property type="nucleotide sequence ID" value="NZ_JAGGKG010000017.1"/>
</dbReference>
<evidence type="ECO:0000259" key="1">
    <source>
        <dbReference type="Pfam" id="PF01261"/>
    </source>
</evidence>
<feature type="domain" description="Xylose isomerase-like TIM barrel" evidence="1">
    <location>
        <begin position="23"/>
        <end position="246"/>
    </location>
</feature>
<gene>
    <name evidence="2" type="ORF">J2Z32_003253</name>
</gene>
<dbReference type="Gene3D" id="3.20.20.150">
    <property type="entry name" value="Divalent-metal-dependent TIM barrel enzymes"/>
    <property type="match status" value="1"/>
</dbReference>
<dbReference type="InterPro" id="IPR036237">
    <property type="entry name" value="Xyl_isomerase-like_sf"/>
</dbReference>
<dbReference type="EMBL" id="JAGGKG010000017">
    <property type="protein sequence ID" value="MBP1906589.1"/>
    <property type="molecule type" value="Genomic_DNA"/>
</dbReference>
<dbReference type="InterPro" id="IPR050312">
    <property type="entry name" value="IolE/XylAMocC-like"/>
</dbReference>
<comment type="caution">
    <text evidence="2">The sequence shown here is derived from an EMBL/GenBank/DDBJ whole genome shotgun (WGS) entry which is preliminary data.</text>
</comment>
<keyword evidence="2" id="KW-0413">Isomerase</keyword>
<protein>
    <submittedName>
        <fullName evidence="2">Sugar phosphate isomerase/epimerase</fullName>
    </submittedName>
</protein>
<accession>A0ABS4FVJ3</accession>
<dbReference type="PANTHER" id="PTHR12110">
    <property type="entry name" value="HYDROXYPYRUVATE ISOMERASE"/>
    <property type="match status" value="1"/>
</dbReference>
<reference evidence="2 3" key="1">
    <citation type="submission" date="2021-03" db="EMBL/GenBank/DDBJ databases">
        <title>Genomic Encyclopedia of Type Strains, Phase IV (KMG-IV): sequencing the most valuable type-strain genomes for metagenomic binning, comparative biology and taxonomic classification.</title>
        <authorList>
            <person name="Goeker M."/>
        </authorList>
    </citation>
    <scope>NUCLEOTIDE SEQUENCE [LARGE SCALE GENOMIC DNA]</scope>
    <source>
        <strain evidence="2 3">DSM 14349</strain>
    </source>
</reference>
<dbReference type="SUPFAM" id="SSF51658">
    <property type="entry name" value="Xylose isomerase-like"/>
    <property type="match status" value="1"/>
</dbReference>
<dbReference type="Pfam" id="PF01261">
    <property type="entry name" value="AP_endonuc_2"/>
    <property type="match status" value="1"/>
</dbReference>
<name>A0ABS4FVJ3_9BACL</name>
<keyword evidence="3" id="KW-1185">Reference proteome</keyword>
<sequence length="256" mass="29569">MTRVGIQLFTLRDKLEQDFEGTLRKVAELGYQGVEFAGFYGRTSEQVAAILKETGLVAIGSHTPYQLLRDQLDEVIEFNIAIGSKYIILPYIAEEDRHRWSEIAEDMKKIAQRCEQKGLVFFYHNHDFELLQHIEEQPVLDWLYEQIPASQLKVELDTCWVHHAGYDPLAYIDRYNSRILLWHLKDMIKNEDGSPQTVELGKGEVDNKAIADAMLKINVEWAIVEQDYCANDQIESVKTSMEWVKNYAKQGGNLDV</sequence>
<dbReference type="PANTHER" id="PTHR12110:SF41">
    <property type="entry name" value="INOSOSE DEHYDRATASE"/>
    <property type="match status" value="1"/>
</dbReference>
<dbReference type="GO" id="GO:0016853">
    <property type="term" value="F:isomerase activity"/>
    <property type="evidence" value="ECO:0007669"/>
    <property type="project" value="UniProtKB-KW"/>
</dbReference>